<dbReference type="InterPro" id="IPR036513">
    <property type="entry name" value="STAS_dom_sf"/>
</dbReference>
<dbReference type="CDD" id="cd07041">
    <property type="entry name" value="STAS_RsbR_RsbS_like"/>
    <property type="match status" value="1"/>
</dbReference>
<accession>A0A9X3LGW5</accession>
<proteinExistence type="predicted"/>
<dbReference type="Proteomes" id="UP001152173">
    <property type="component" value="Unassembled WGS sequence"/>
</dbReference>
<dbReference type="AlphaFoldDB" id="A0A9X3LGW5"/>
<dbReference type="PANTHER" id="PTHR33745:SF8">
    <property type="entry name" value="BLUE-LIGHT PHOTORECEPTOR"/>
    <property type="match status" value="1"/>
</dbReference>
<evidence type="ECO:0000313" key="2">
    <source>
        <dbReference type="Proteomes" id="UP001152173"/>
    </source>
</evidence>
<comment type="caution">
    <text evidence="1">The sequence shown here is derived from an EMBL/GenBank/DDBJ whole genome shotgun (WGS) entry which is preliminary data.</text>
</comment>
<keyword evidence="2" id="KW-1185">Reference proteome</keyword>
<sequence>MNERSSINIGGLEFGWDIEKGQFIFEGEESVLFWISSAMKEFFDTIEEISGEEASNLVFETTGFRQGLVVGKYFETIKEVGIEEAVELITNTYATAGWGRMTIKDLDLEKKTLVAELKDSWEYKINIAQGKATGGHFLPAHYAGIFTGLFSQNMWYKVVHHQIEGHETTVVEYFPSEISITRNIHELSRKKESTQIAQLNVLVDEKTKELQKLVDTLSSPIIPVLDGIVVVPLIGQFDEMRTEKLIVKTLSSLPSHKAEYLLLDLTGLDRDITPFTTNLIDKMVSAASLIGTKTILVGISSELAISISNAVEDFSKFNCFQTLQHGIYYALGQSGRQII</sequence>
<organism evidence="1 2">
    <name type="scientific">Paenisporosarcina quisquiliarum</name>
    <dbReference type="NCBI Taxonomy" id="365346"/>
    <lineage>
        <taxon>Bacteria</taxon>
        <taxon>Bacillati</taxon>
        <taxon>Bacillota</taxon>
        <taxon>Bacilli</taxon>
        <taxon>Bacillales</taxon>
        <taxon>Caryophanaceae</taxon>
        <taxon>Paenisporosarcina</taxon>
    </lineage>
</organism>
<dbReference type="InterPro" id="IPR051932">
    <property type="entry name" value="Bact_StressResp_Reg"/>
</dbReference>
<reference evidence="1" key="1">
    <citation type="submission" date="2022-05" db="EMBL/GenBank/DDBJ databases">
        <authorList>
            <person name="Colautti A."/>
            <person name="Iacumin L."/>
        </authorList>
    </citation>
    <scope>NUCLEOTIDE SEQUENCE</scope>
    <source>
        <strain evidence="1">SK 55</strain>
    </source>
</reference>
<dbReference type="RefSeq" id="WP_269926230.1">
    <property type="nucleotide sequence ID" value="NZ_JAMKBJ010000005.1"/>
</dbReference>
<gene>
    <name evidence="1" type="ORF">M9R32_08110</name>
</gene>
<dbReference type="SUPFAM" id="SSF52091">
    <property type="entry name" value="SpoIIaa-like"/>
    <property type="match status" value="1"/>
</dbReference>
<evidence type="ECO:0000313" key="1">
    <source>
        <dbReference type="EMBL" id="MCZ8537139.1"/>
    </source>
</evidence>
<protein>
    <submittedName>
        <fullName evidence="1">STAS domain-containing protein</fullName>
    </submittedName>
</protein>
<dbReference type="Gene3D" id="3.30.750.24">
    <property type="entry name" value="STAS domain"/>
    <property type="match status" value="1"/>
</dbReference>
<dbReference type="EMBL" id="JAMKBJ010000005">
    <property type="protein sequence ID" value="MCZ8537139.1"/>
    <property type="molecule type" value="Genomic_DNA"/>
</dbReference>
<name>A0A9X3LGW5_9BACL</name>
<dbReference type="PANTHER" id="PTHR33745">
    <property type="entry name" value="RSBT ANTAGONIST PROTEIN RSBS-RELATED"/>
    <property type="match status" value="1"/>
</dbReference>